<protein>
    <submittedName>
        <fullName evidence="1">(northern house mosquito) hypothetical protein</fullName>
    </submittedName>
</protein>
<dbReference type="EMBL" id="HBUE01207531">
    <property type="protein sequence ID" value="CAG6532888.1"/>
    <property type="molecule type" value="Transcribed_RNA"/>
</dbReference>
<dbReference type="EMBL" id="HBUE01313844">
    <property type="protein sequence ID" value="CAG6584769.1"/>
    <property type="molecule type" value="Transcribed_RNA"/>
</dbReference>
<proteinExistence type="predicted"/>
<evidence type="ECO:0000313" key="1">
    <source>
        <dbReference type="EMBL" id="CAG6486691.1"/>
    </source>
</evidence>
<dbReference type="EMBL" id="HBUE01207537">
    <property type="protein sequence ID" value="CAG6532897.1"/>
    <property type="molecule type" value="Transcribed_RNA"/>
</dbReference>
<dbReference type="EMBL" id="HBUE01313843">
    <property type="protein sequence ID" value="CAG6584767.1"/>
    <property type="molecule type" value="Transcribed_RNA"/>
</dbReference>
<dbReference type="EMBL" id="HBUE01313838">
    <property type="protein sequence ID" value="CAG6584760.1"/>
    <property type="molecule type" value="Transcribed_RNA"/>
</dbReference>
<reference evidence="1" key="1">
    <citation type="submission" date="2021-05" db="EMBL/GenBank/DDBJ databases">
        <authorList>
            <person name="Alioto T."/>
            <person name="Alioto T."/>
            <person name="Gomez Garrido J."/>
        </authorList>
    </citation>
    <scope>NUCLEOTIDE SEQUENCE</scope>
</reference>
<dbReference type="EMBL" id="HBUE01207532">
    <property type="protein sequence ID" value="CAG6532890.1"/>
    <property type="molecule type" value="Transcribed_RNA"/>
</dbReference>
<dbReference type="AlphaFoldDB" id="A0A8D8C442"/>
<dbReference type="EMBL" id="HBUE01207538">
    <property type="protein sequence ID" value="CAG6532899.1"/>
    <property type="molecule type" value="Transcribed_RNA"/>
</dbReference>
<dbReference type="EMBL" id="HBUE01207536">
    <property type="protein sequence ID" value="CAG6532895.1"/>
    <property type="molecule type" value="Transcribed_RNA"/>
</dbReference>
<dbReference type="EMBL" id="HBUE01105093">
    <property type="protein sequence ID" value="CAG6486691.1"/>
    <property type="molecule type" value="Transcribed_RNA"/>
</dbReference>
<accession>A0A8D8C442</accession>
<dbReference type="EMBL" id="HBUE01313839">
    <property type="protein sequence ID" value="CAG6584762.1"/>
    <property type="molecule type" value="Transcribed_RNA"/>
</dbReference>
<name>A0A8D8C442_CULPI</name>
<dbReference type="EMBL" id="HBUE01313845">
    <property type="protein sequence ID" value="CAG6584771.1"/>
    <property type="molecule type" value="Transcribed_RNA"/>
</dbReference>
<organism evidence="1">
    <name type="scientific">Culex pipiens</name>
    <name type="common">House mosquito</name>
    <dbReference type="NCBI Taxonomy" id="7175"/>
    <lineage>
        <taxon>Eukaryota</taxon>
        <taxon>Metazoa</taxon>
        <taxon>Ecdysozoa</taxon>
        <taxon>Arthropoda</taxon>
        <taxon>Hexapoda</taxon>
        <taxon>Insecta</taxon>
        <taxon>Pterygota</taxon>
        <taxon>Neoptera</taxon>
        <taxon>Endopterygota</taxon>
        <taxon>Diptera</taxon>
        <taxon>Nematocera</taxon>
        <taxon>Culicoidea</taxon>
        <taxon>Culicidae</taxon>
        <taxon>Culicinae</taxon>
        <taxon>Culicini</taxon>
        <taxon>Culex</taxon>
        <taxon>Culex</taxon>
    </lineage>
</organism>
<sequence length="107" mass="13019">MIIQREKSIAFSFLFVWICKCKHVKKRQEQVKRNGCNSRIEQIMQKNVSYNSPPNQQLILRSIRPLFGTQNTFFIKVNRQKPNKHTHYFLRSYSFVFTRKKKRKIIQ</sequence>